<feature type="domain" description="Beta-lactamase class A catalytic" evidence="8">
    <location>
        <begin position="48"/>
        <end position="265"/>
    </location>
</feature>
<dbReference type="AlphaFoldDB" id="A0A919VIY0"/>
<dbReference type="PROSITE" id="PS00146">
    <property type="entry name" value="BETA_LACTAMASE_A"/>
    <property type="match status" value="1"/>
</dbReference>
<keyword evidence="10" id="KW-1185">Reference proteome</keyword>
<protein>
    <recommendedName>
        <fullName evidence="3 6">Beta-lactamase</fullName>
        <ecNumber evidence="2 6">3.5.2.6</ecNumber>
    </recommendedName>
</protein>
<evidence type="ECO:0000256" key="2">
    <source>
        <dbReference type="ARBA" id="ARBA00012865"/>
    </source>
</evidence>
<dbReference type="InterPro" id="IPR023650">
    <property type="entry name" value="Beta-lactam_class-A_AS"/>
</dbReference>
<dbReference type="InterPro" id="IPR012338">
    <property type="entry name" value="Beta-lactam/transpept-like"/>
</dbReference>
<dbReference type="InterPro" id="IPR045155">
    <property type="entry name" value="Beta-lactam_cat"/>
</dbReference>
<evidence type="ECO:0000256" key="1">
    <source>
        <dbReference type="ARBA" id="ARBA00009009"/>
    </source>
</evidence>
<evidence type="ECO:0000256" key="3">
    <source>
        <dbReference type="ARBA" id="ARBA00018879"/>
    </source>
</evidence>
<keyword evidence="4 6" id="KW-0378">Hydrolase</keyword>
<dbReference type="PRINTS" id="PR00118">
    <property type="entry name" value="BLACTAMASEA"/>
</dbReference>
<dbReference type="GO" id="GO:0030655">
    <property type="term" value="P:beta-lactam antibiotic catabolic process"/>
    <property type="evidence" value="ECO:0007669"/>
    <property type="project" value="InterPro"/>
</dbReference>
<evidence type="ECO:0000256" key="6">
    <source>
        <dbReference type="RuleBase" id="RU361140"/>
    </source>
</evidence>
<keyword evidence="5 6" id="KW-0046">Antibiotic resistance</keyword>
<dbReference type="PROSITE" id="PS51318">
    <property type="entry name" value="TAT"/>
    <property type="match status" value="1"/>
</dbReference>
<feature type="signal peptide" evidence="7">
    <location>
        <begin position="1"/>
        <end position="30"/>
    </location>
</feature>
<evidence type="ECO:0000256" key="4">
    <source>
        <dbReference type="ARBA" id="ARBA00022801"/>
    </source>
</evidence>
<dbReference type="PANTHER" id="PTHR35333">
    <property type="entry name" value="BETA-LACTAMASE"/>
    <property type="match status" value="1"/>
</dbReference>
<dbReference type="SUPFAM" id="SSF56601">
    <property type="entry name" value="beta-lactamase/transpeptidase-like"/>
    <property type="match status" value="1"/>
</dbReference>
<sequence>MSDHLTRRTLLTGGAATAALLLLPGTPAQAATGLRRLERDYDGRIGAVAIDTGTGRTVGHRANERFPLLSTFKVLAAAAVLERARGREPGLLERVIRWTEADLVEYSPITEPRTAEGMTVAELCHAAIAYSDNTAGNLLLARIGGPAGLTRYARGLGDPVTRLDRWETELNDWSPASPRDTTTSAAMARNLRNLTAGHELHPCDRDRLTGWLRANTTGAARIRAGLPSSWTVGDKTGSADAYGAANDIAIVHPPTGAPLILAIYTNRTAPDGTRDDAVIASAATLLASALGRL</sequence>
<comment type="catalytic activity">
    <reaction evidence="6">
        <text>a beta-lactam + H2O = a substituted beta-amino acid</text>
        <dbReference type="Rhea" id="RHEA:20401"/>
        <dbReference type="ChEBI" id="CHEBI:15377"/>
        <dbReference type="ChEBI" id="CHEBI:35627"/>
        <dbReference type="ChEBI" id="CHEBI:140347"/>
        <dbReference type="EC" id="3.5.2.6"/>
    </reaction>
</comment>
<evidence type="ECO:0000313" key="9">
    <source>
        <dbReference type="EMBL" id="GIM67625.1"/>
    </source>
</evidence>
<dbReference type="GO" id="GO:0008800">
    <property type="term" value="F:beta-lactamase activity"/>
    <property type="evidence" value="ECO:0007669"/>
    <property type="project" value="UniProtKB-UniRule"/>
</dbReference>
<comment type="caution">
    <text evidence="9">The sequence shown here is derived from an EMBL/GenBank/DDBJ whole genome shotgun (WGS) entry which is preliminary data.</text>
</comment>
<proteinExistence type="inferred from homology"/>
<dbReference type="NCBIfam" id="NF033103">
    <property type="entry name" value="bla_class_A"/>
    <property type="match status" value="1"/>
</dbReference>
<gene>
    <name evidence="9" type="primary">penA</name>
    <name evidence="9" type="ORF">Aau02nite_28100</name>
</gene>
<name>A0A919VIY0_9ACTN</name>
<dbReference type="EMBL" id="BOQL01000022">
    <property type="protein sequence ID" value="GIM67625.1"/>
    <property type="molecule type" value="Genomic_DNA"/>
</dbReference>
<dbReference type="Proteomes" id="UP000681340">
    <property type="component" value="Unassembled WGS sequence"/>
</dbReference>
<evidence type="ECO:0000256" key="5">
    <source>
        <dbReference type="ARBA" id="ARBA00023251"/>
    </source>
</evidence>
<organism evidence="9 10">
    <name type="scientific">Actinoplanes auranticolor</name>
    <dbReference type="NCBI Taxonomy" id="47988"/>
    <lineage>
        <taxon>Bacteria</taxon>
        <taxon>Bacillati</taxon>
        <taxon>Actinomycetota</taxon>
        <taxon>Actinomycetes</taxon>
        <taxon>Micromonosporales</taxon>
        <taxon>Micromonosporaceae</taxon>
        <taxon>Actinoplanes</taxon>
    </lineage>
</organism>
<accession>A0A919VIY0</accession>
<evidence type="ECO:0000313" key="10">
    <source>
        <dbReference type="Proteomes" id="UP000681340"/>
    </source>
</evidence>
<dbReference type="EC" id="3.5.2.6" evidence="2 6"/>
<evidence type="ECO:0000256" key="7">
    <source>
        <dbReference type="SAM" id="SignalP"/>
    </source>
</evidence>
<dbReference type="InterPro" id="IPR000871">
    <property type="entry name" value="Beta-lactam_class-A"/>
</dbReference>
<dbReference type="GO" id="GO:0046677">
    <property type="term" value="P:response to antibiotic"/>
    <property type="evidence" value="ECO:0007669"/>
    <property type="project" value="UniProtKB-UniRule"/>
</dbReference>
<feature type="chain" id="PRO_5037250740" description="Beta-lactamase" evidence="7">
    <location>
        <begin position="31"/>
        <end position="293"/>
    </location>
</feature>
<dbReference type="PANTHER" id="PTHR35333:SF3">
    <property type="entry name" value="BETA-LACTAMASE-TYPE TRANSPEPTIDASE FOLD CONTAINING PROTEIN"/>
    <property type="match status" value="1"/>
</dbReference>
<dbReference type="Pfam" id="PF13354">
    <property type="entry name" value="Beta-lactamase2"/>
    <property type="match status" value="1"/>
</dbReference>
<comment type="similarity">
    <text evidence="1 6">Belongs to the class-A beta-lactamase family.</text>
</comment>
<evidence type="ECO:0000259" key="8">
    <source>
        <dbReference type="Pfam" id="PF13354"/>
    </source>
</evidence>
<dbReference type="InterPro" id="IPR006311">
    <property type="entry name" value="TAT_signal"/>
</dbReference>
<dbReference type="Gene3D" id="3.40.710.10">
    <property type="entry name" value="DD-peptidase/beta-lactamase superfamily"/>
    <property type="match status" value="1"/>
</dbReference>
<keyword evidence="7" id="KW-0732">Signal</keyword>
<reference evidence="9" key="1">
    <citation type="submission" date="2021-03" db="EMBL/GenBank/DDBJ databases">
        <title>Whole genome shotgun sequence of Actinoplanes auranticolor NBRC 12245.</title>
        <authorList>
            <person name="Komaki H."/>
            <person name="Tamura T."/>
        </authorList>
    </citation>
    <scope>NUCLEOTIDE SEQUENCE</scope>
    <source>
        <strain evidence="9">NBRC 12245</strain>
    </source>
</reference>
<dbReference type="RefSeq" id="WP_212988827.1">
    <property type="nucleotide sequence ID" value="NZ_BAABEA010000005.1"/>
</dbReference>